<gene>
    <name evidence="2" type="ORF">Fcan01_21812</name>
</gene>
<feature type="region of interest" description="Disordered" evidence="1">
    <location>
        <begin position="37"/>
        <end position="57"/>
    </location>
</feature>
<keyword evidence="3" id="KW-1185">Reference proteome</keyword>
<comment type="caution">
    <text evidence="2">The sequence shown here is derived from an EMBL/GenBank/DDBJ whole genome shotgun (WGS) entry which is preliminary data.</text>
</comment>
<organism evidence="2 3">
    <name type="scientific">Folsomia candida</name>
    <name type="common">Springtail</name>
    <dbReference type="NCBI Taxonomy" id="158441"/>
    <lineage>
        <taxon>Eukaryota</taxon>
        <taxon>Metazoa</taxon>
        <taxon>Ecdysozoa</taxon>
        <taxon>Arthropoda</taxon>
        <taxon>Hexapoda</taxon>
        <taxon>Collembola</taxon>
        <taxon>Entomobryomorpha</taxon>
        <taxon>Isotomoidea</taxon>
        <taxon>Isotomidae</taxon>
        <taxon>Proisotominae</taxon>
        <taxon>Folsomia</taxon>
    </lineage>
</organism>
<name>A0A226DEX4_FOLCA</name>
<evidence type="ECO:0000256" key="1">
    <source>
        <dbReference type="SAM" id="MobiDB-lite"/>
    </source>
</evidence>
<dbReference type="EMBL" id="LNIX01000022">
    <property type="protein sequence ID" value="OXA43404.1"/>
    <property type="molecule type" value="Genomic_DNA"/>
</dbReference>
<evidence type="ECO:0000313" key="3">
    <source>
        <dbReference type="Proteomes" id="UP000198287"/>
    </source>
</evidence>
<evidence type="ECO:0000313" key="2">
    <source>
        <dbReference type="EMBL" id="OXA43404.1"/>
    </source>
</evidence>
<dbReference type="Proteomes" id="UP000198287">
    <property type="component" value="Unassembled WGS sequence"/>
</dbReference>
<protein>
    <submittedName>
        <fullName evidence="2">Uncharacterized protein</fullName>
    </submittedName>
</protein>
<dbReference type="AlphaFoldDB" id="A0A226DEX4"/>
<sequence length="184" mass="20107">MAAHNTDPSTAAAAHLVDIDELELLGVDVAQLLREGEEASGTDKVASSTAPNVLLGGPCGHSSASYFRADDADQEETEEQSEEAEILRKQIENRLQIDTENKVKSNPGLRLSLKDQKDATATIPITIALIDYLTELQWNLEQNPQEFYCSLDLPGTQPAEETLTTTLSDDVPSKRTRSQVKKTL</sequence>
<proteinExistence type="predicted"/>
<reference evidence="2 3" key="1">
    <citation type="submission" date="2015-12" db="EMBL/GenBank/DDBJ databases">
        <title>The genome of Folsomia candida.</title>
        <authorList>
            <person name="Faddeeva A."/>
            <person name="Derks M.F."/>
            <person name="Anvar Y."/>
            <person name="Smit S."/>
            <person name="Van Straalen N."/>
            <person name="Roelofs D."/>
        </authorList>
    </citation>
    <scope>NUCLEOTIDE SEQUENCE [LARGE SCALE GENOMIC DNA]</scope>
    <source>
        <strain evidence="2 3">VU population</strain>
        <tissue evidence="2">Whole body</tissue>
    </source>
</reference>
<accession>A0A226DEX4</accession>